<evidence type="ECO:0000313" key="2">
    <source>
        <dbReference type="EMBL" id="DAD21462.1"/>
    </source>
</evidence>
<sequence>MISSSSPKGSSSIWTSPSRGSSMSTGPQVSIVRNECDNEDMTEIGKKK</sequence>
<dbReference type="EMBL" id="DUZY01000001">
    <property type="protein sequence ID" value="DAD21462.1"/>
    <property type="molecule type" value="Genomic_DNA"/>
</dbReference>
<gene>
    <name evidence="2" type="ORF">HUJ06_022925</name>
</gene>
<feature type="compositionally biased region" description="Low complexity" evidence="1">
    <location>
        <begin position="1"/>
        <end position="18"/>
    </location>
</feature>
<proteinExistence type="predicted"/>
<organism evidence="2 3">
    <name type="scientific">Nelumbo nucifera</name>
    <name type="common">Sacred lotus</name>
    <dbReference type="NCBI Taxonomy" id="4432"/>
    <lineage>
        <taxon>Eukaryota</taxon>
        <taxon>Viridiplantae</taxon>
        <taxon>Streptophyta</taxon>
        <taxon>Embryophyta</taxon>
        <taxon>Tracheophyta</taxon>
        <taxon>Spermatophyta</taxon>
        <taxon>Magnoliopsida</taxon>
        <taxon>Proteales</taxon>
        <taxon>Nelumbonaceae</taxon>
        <taxon>Nelumbo</taxon>
    </lineage>
</organism>
<comment type="caution">
    <text evidence="2">The sequence shown here is derived from an EMBL/GenBank/DDBJ whole genome shotgun (WGS) entry which is preliminary data.</text>
</comment>
<keyword evidence="3" id="KW-1185">Reference proteome</keyword>
<evidence type="ECO:0000313" key="3">
    <source>
        <dbReference type="Proteomes" id="UP000607653"/>
    </source>
</evidence>
<dbReference type="AlphaFoldDB" id="A0A822XN40"/>
<dbReference type="Proteomes" id="UP000607653">
    <property type="component" value="Unassembled WGS sequence"/>
</dbReference>
<evidence type="ECO:0000256" key="1">
    <source>
        <dbReference type="SAM" id="MobiDB-lite"/>
    </source>
</evidence>
<name>A0A822XN40_NELNU</name>
<feature type="compositionally biased region" description="Polar residues" evidence="1">
    <location>
        <begin position="19"/>
        <end position="28"/>
    </location>
</feature>
<accession>A0A822XN40</accession>
<feature type="region of interest" description="Disordered" evidence="1">
    <location>
        <begin position="1"/>
        <end position="48"/>
    </location>
</feature>
<protein>
    <submittedName>
        <fullName evidence="2">Uncharacterized protein</fullName>
    </submittedName>
</protein>
<reference evidence="2 3" key="1">
    <citation type="journal article" date="2020" name="Mol. Biol. Evol.">
        <title>Distinct Expression and Methylation Patterns for Genes with Different Fates following a Single Whole-Genome Duplication in Flowering Plants.</title>
        <authorList>
            <person name="Shi T."/>
            <person name="Rahmani R.S."/>
            <person name="Gugger P.F."/>
            <person name="Wang M."/>
            <person name="Li H."/>
            <person name="Zhang Y."/>
            <person name="Li Z."/>
            <person name="Wang Q."/>
            <person name="Van de Peer Y."/>
            <person name="Marchal K."/>
            <person name="Chen J."/>
        </authorList>
    </citation>
    <scope>NUCLEOTIDE SEQUENCE [LARGE SCALE GENOMIC DNA]</scope>
    <source>
        <tissue evidence="2">Leaf</tissue>
    </source>
</reference>